<dbReference type="Gene3D" id="3.40.50.720">
    <property type="entry name" value="NAD(P)-binding Rossmann-like Domain"/>
    <property type="match status" value="1"/>
</dbReference>
<feature type="domain" description="Malic enzyme NAD-binding" evidence="11">
    <location>
        <begin position="163"/>
        <end position="399"/>
    </location>
</feature>
<sequence>MLKINKQDALDYHSRTPAGKIEVVPTKPVSTQLDLALAYSPGVAEPCKEIAADKDAVYKYTAKGNLVGVISNGTAVLGLGNIGPDASKPVMEGKGVLFKKFAGIDCFDIEIDATDPDEFIRIVKSLEPTFGGINLEDIKAPECFRIETALREQMNIPLMHDDQHGTAIITSAALLNALEVVGKQIEQIQLVVSGAGAAAISCLRLYLALGVRRENIVVFDKDGLITPARTDLADMQLFFATERPISTMAEALEGADMFLGLSAGNVLAPELLLKMAADPIVFALANPDPEIGYEIAMATRPDLIMATGRTDHPNQVNNVLGFPYIFRGALDVRATEINEEMKLAAVRALSELAKEAVPEMVNRAYGDNTLSFGRTYLIPKPLDPRLITTVSPAVAKAAMDSGVARVHITDWAGYEDDIRARLGVNQKLMNRITSAARSNPKRVVFAEGDTYKTLKAAQILREEGIAFPILLGNRNKIERIAAETSLDLEGCEIIDIIREEAKREEYAELFYQKRQRRGITLYEGRRLLRERNYFGAMMLEAGHADAFITGLSKDYGKSIVPALQVIGVAEGAKRVASMYIIQHRKGPFFFADTTVNIDPSAEEMVDIIGLTARAVKFFDAEPRVAVISYSNFGSNPGELPDKARRATELAKARYPELLLDGEMQANTALNPELLQEQYPFSPLAAKGGANTLIFPNVISGNIAYKVLQEIGGAEVIGPVLMGMRKPVHILQLGASVREIVNMTAIAVVDAQQPGNKGL</sequence>
<dbReference type="InterPro" id="IPR046346">
    <property type="entry name" value="Aminoacid_DH-like_N_sf"/>
</dbReference>
<dbReference type="PANTHER" id="PTHR43237:SF4">
    <property type="entry name" value="NADP-DEPENDENT MALIC ENZYME"/>
    <property type="match status" value="1"/>
</dbReference>
<evidence type="ECO:0000313" key="14">
    <source>
        <dbReference type="Proteomes" id="UP000198697"/>
    </source>
</evidence>
<evidence type="ECO:0000259" key="12">
    <source>
        <dbReference type="SMART" id="SM01274"/>
    </source>
</evidence>
<feature type="binding site" evidence="10">
    <location>
        <begin position="76"/>
        <end position="83"/>
    </location>
    <ligand>
        <name>NADP(+)</name>
        <dbReference type="ChEBI" id="CHEBI:58349"/>
    </ligand>
</feature>
<dbReference type="Gene3D" id="3.40.50.10750">
    <property type="entry name" value="Isocitrate/Isopropylmalate dehydrogenase-like"/>
    <property type="match status" value="1"/>
</dbReference>
<protein>
    <submittedName>
        <fullName evidence="13">Allosteric NADP-dependent malic enzyme</fullName>
    </submittedName>
</protein>
<dbReference type="InterPro" id="IPR012302">
    <property type="entry name" value="Malic_NAD-bd"/>
</dbReference>
<comment type="cofactor">
    <cofactor evidence="2">
        <name>Mg(2+)</name>
        <dbReference type="ChEBI" id="CHEBI:18420"/>
    </cofactor>
</comment>
<dbReference type="Proteomes" id="UP000198697">
    <property type="component" value="Unassembled WGS sequence"/>
</dbReference>
<evidence type="ECO:0000313" key="13">
    <source>
        <dbReference type="EMBL" id="SES82328.1"/>
    </source>
</evidence>
<dbReference type="SUPFAM" id="SSF51735">
    <property type="entry name" value="NAD(P)-binding Rossmann-fold domains"/>
    <property type="match status" value="1"/>
</dbReference>
<gene>
    <name evidence="13" type="ORF">SAMN04487998_0377</name>
</gene>
<dbReference type="InterPro" id="IPR045213">
    <property type="entry name" value="Malic_NAD-bd_bact_type"/>
</dbReference>
<evidence type="ECO:0000256" key="10">
    <source>
        <dbReference type="PIRSR" id="PIRSR036684-3"/>
    </source>
</evidence>
<dbReference type="Pfam" id="PF01515">
    <property type="entry name" value="PTA_PTB"/>
    <property type="match status" value="1"/>
</dbReference>
<feature type="binding site" evidence="9">
    <location>
        <position position="137"/>
    </location>
    <ligand>
        <name>a divalent metal cation</name>
        <dbReference type="ChEBI" id="CHEBI:60240"/>
    </ligand>
</feature>
<feature type="binding site" evidence="10">
    <location>
        <position position="162"/>
    </location>
    <ligand>
        <name>a divalent metal cation</name>
        <dbReference type="ChEBI" id="CHEBI:60240"/>
    </ligand>
</feature>
<accession>A0A1H9ZL28</accession>
<feature type="active site" description="Proton acceptor" evidence="8">
    <location>
        <position position="94"/>
    </location>
</feature>
<keyword evidence="6" id="KW-0560">Oxidoreductase</keyword>
<dbReference type="RefSeq" id="WP_092767710.1">
    <property type="nucleotide sequence ID" value="NZ_FOHS01000001.1"/>
</dbReference>
<dbReference type="SUPFAM" id="SSF53223">
    <property type="entry name" value="Aminoacid dehydrogenase-like, N-terminal domain"/>
    <property type="match status" value="1"/>
</dbReference>
<dbReference type="Pfam" id="PF00390">
    <property type="entry name" value="malic"/>
    <property type="match status" value="2"/>
</dbReference>
<dbReference type="SMART" id="SM01274">
    <property type="entry name" value="malic"/>
    <property type="match status" value="1"/>
</dbReference>
<keyword evidence="5 9" id="KW-0479">Metal-binding</keyword>
<evidence type="ECO:0000259" key="11">
    <source>
        <dbReference type="SMART" id="SM00919"/>
    </source>
</evidence>
<dbReference type="FunFam" id="3.40.50.10380:FF:000003">
    <property type="entry name" value="NADP-dependent malic enzyme"/>
    <property type="match status" value="1"/>
</dbReference>
<dbReference type="InterPro" id="IPR012188">
    <property type="entry name" value="ME_PTA"/>
</dbReference>
<evidence type="ECO:0000256" key="2">
    <source>
        <dbReference type="ARBA" id="ARBA00001946"/>
    </source>
</evidence>
<dbReference type="GO" id="GO:0004470">
    <property type="term" value="F:malic enzyme activity"/>
    <property type="evidence" value="ECO:0007669"/>
    <property type="project" value="InterPro"/>
</dbReference>
<dbReference type="GO" id="GO:0016616">
    <property type="term" value="F:oxidoreductase activity, acting on the CH-OH group of donors, NAD or NADP as acceptor"/>
    <property type="evidence" value="ECO:0007669"/>
    <property type="project" value="InterPro"/>
</dbReference>
<feature type="domain" description="Malic enzyme N-terminal" evidence="12">
    <location>
        <begin position="18"/>
        <end position="151"/>
    </location>
</feature>
<dbReference type="FunFam" id="3.40.50.720:FF:000095">
    <property type="entry name" value="NADP-dependent malic enzyme"/>
    <property type="match status" value="1"/>
</dbReference>
<dbReference type="PIRSF" id="PIRSF036684">
    <property type="entry name" value="ME_PTA"/>
    <property type="match status" value="1"/>
</dbReference>
<organism evidence="13 14">
    <name type="scientific">Hymenobacter actinosclerus</name>
    <dbReference type="NCBI Taxonomy" id="82805"/>
    <lineage>
        <taxon>Bacteria</taxon>
        <taxon>Pseudomonadati</taxon>
        <taxon>Bacteroidota</taxon>
        <taxon>Cytophagia</taxon>
        <taxon>Cytophagales</taxon>
        <taxon>Hymenobacteraceae</taxon>
        <taxon>Hymenobacter</taxon>
    </lineage>
</organism>
<dbReference type="Gene3D" id="3.40.50.10380">
    <property type="entry name" value="Malic enzyme, N-terminal domain"/>
    <property type="match status" value="1"/>
</dbReference>
<dbReference type="InterPro" id="IPR042113">
    <property type="entry name" value="P_AcTrfase_dom1"/>
</dbReference>
<comment type="cofactor">
    <cofactor evidence="1">
        <name>Mn(2+)</name>
        <dbReference type="ChEBI" id="CHEBI:29035"/>
    </cofactor>
</comment>
<reference evidence="14" key="1">
    <citation type="submission" date="2016-10" db="EMBL/GenBank/DDBJ databases">
        <authorList>
            <person name="Varghese N."/>
            <person name="Submissions S."/>
        </authorList>
    </citation>
    <scope>NUCLEOTIDE SEQUENCE [LARGE SCALE GENOMIC DNA]</scope>
    <source>
        <strain evidence="14">DSM 15310</strain>
    </source>
</reference>
<dbReference type="GO" id="GO:0051287">
    <property type="term" value="F:NAD binding"/>
    <property type="evidence" value="ECO:0007669"/>
    <property type="project" value="InterPro"/>
</dbReference>
<comment type="similarity">
    <text evidence="4">In the C-terminal section; belongs to the phosphate acetyltransferase and butyryltransferase family.</text>
</comment>
<dbReference type="GO" id="GO:0016746">
    <property type="term" value="F:acyltransferase activity"/>
    <property type="evidence" value="ECO:0007669"/>
    <property type="project" value="InterPro"/>
</dbReference>
<dbReference type="InterPro" id="IPR002505">
    <property type="entry name" value="PTA_PTB"/>
</dbReference>
<dbReference type="InterPro" id="IPR012301">
    <property type="entry name" value="Malic_N_dom"/>
</dbReference>
<proteinExistence type="inferred from homology"/>
<dbReference type="OrthoDB" id="9805787at2"/>
<evidence type="ECO:0000256" key="4">
    <source>
        <dbReference type="ARBA" id="ARBA00008756"/>
    </source>
</evidence>
<evidence type="ECO:0000256" key="1">
    <source>
        <dbReference type="ARBA" id="ARBA00001936"/>
    </source>
</evidence>
<dbReference type="GO" id="GO:0046872">
    <property type="term" value="F:metal ion binding"/>
    <property type="evidence" value="ECO:0007669"/>
    <property type="project" value="UniProtKB-KW"/>
</dbReference>
<evidence type="ECO:0000256" key="8">
    <source>
        <dbReference type="PIRSR" id="PIRSR036684-1"/>
    </source>
</evidence>
<dbReference type="PANTHER" id="PTHR43237">
    <property type="entry name" value="NADP-DEPENDENT MALIC ENZYME"/>
    <property type="match status" value="1"/>
</dbReference>
<dbReference type="SUPFAM" id="SSF53659">
    <property type="entry name" value="Isocitrate/Isopropylmalate dehydrogenase-like"/>
    <property type="match status" value="1"/>
</dbReference>
<evidence type="ECO:0000256" key="3">
    <source>
        <dbReference type="ARBA" id="ARBA00007686"/>
    </source>
</evidence>
<dbReference type="InterPro" id="IPR042112">
    <property type="entry name" value="P_AcTrfase_dom2"/>
</dbReference>
<dbReference type="InterPro" id="IPR051674">
    <property type="entry name" value="Malate_Decarboxylase"/>
</dbReference>
<evidence type="ECO:0000256" key="7">
    <source>
        <dbReference type="ARBA" id="ARBA00023268"/>
    </source>
</evidence>
<dbReference type="InterPro" id="IPR036291">
    <property type="entry name" value="NAD(P)-bd_dom_sf"/>
</dbReference>
<keyword evidence="10" id="KW-0521">NADP</keyword>
<keyword evidence="14" id="KW-1185">Reference proteome</keyword>
<feature type="binding site" evidence="10">
    <location>
        <position position="286"/>
    </location>
    <ligand>
        <name>a divalent metal cation</name>
        <dbReference type="ChEBI" id="CHEBI:60240"/>
    </ligand>
</feature>
<dbReference type="GO" id="GO:0006108">
    <property type="term" value="P:malate metabolic process"/>
    <property type="evidence" value="ECO:0007669"/>
    <property type="project" value="InterPro"/>
</dbReference>
<dbReference type="Gene3D" id="3.40.50.10950">
    <property type="match status" value="1"/>
</dbReference>
<dbReference type="EMBL" id="FOHS01000001">
    <property type="protein sequence ID" value="SES82328.1"/>
    <property type="molecule type" value="Genomic_DNA"/>
</dbReference>
<dbReference type="AlphaFoldDB" id="A0A1H9ZL28"/>
<comment type="similarity">
    <text evidence="3">In the N-terminal section; belongs to the malic enzymes family.</text>
</comment>
<name>A0A1H9ZL28_9BACT</name>
<dbReference type="SMART" id="SM00919">
    <property type="entry name" value="Malic_M"/>
    <property type="match status" value="1"/>
</dbReference>
<evidence type="ECO:0000256" key="9">
    <source>
        <dbReference type="PIRSR" id="PIRSR036684-2"/>
    </source>
</evidence>
<keyword evidence="7" id="KW-0511">Multifunctional enzyme</keyword>
<dbReference type="Pfam" id="PF03949">
    <property type="entry name" value="Malic_M"/>
    <property type="match status" value="1"/>
</dbReference>
<evidence type="ECO:0000256" key="5">
    <source>
        <dbReference type="ARBA" id="ARBA00022723"/>
    </source>
</evidence>
<dbReference type="CDD" id="cd05311">
    <property type="entry name" value="NAD_bind_2_malic_enz"/>
    <property type="match status" value="1"/>
</dbReference>
<evidence type="ECO:0000256" key="6">
    <source>
        <dbReference type="ARBA" id="ARBA00023002"/>
    </source>
</evidence>
<feature type="binding site" evidence="9">
    <location>
        <position position="136"/>
    </location>
    <ligand>
        <name>a divalent metal cation</name>
        <dbReference type="ChEBI" id="CHEBI:60240"/>
    </ligand>
</feature>
<dbReference type="STRING" id="82805.SAMN04487998_0377"/>
<dbReference type="InterPro" id="IPR037062">
    <property type="entry name" value="Malic_N_dom_sf"/>
</dbReference>